<dbReference type="GO" id="GO:0008773">
    <property type="term" value="F:[protein-PII] uridylyltransferase activity"/>
    <property type="evidence" value="ECO:0007669"/>
    <property type="project" value="InterPro"/>
</dbReference>
<keyword evidence="3" id="KW-1185">Reference proteome</keyword>
<organism evidence="2 3">
    <name type="scientific">Vibrio algicola</name>
    <dbReference type="NCBI Taxonomy" id="2662262"/>
    <lineage>
        <taxon>Bacteria</taxon>
        <taxon>Pseudomonadati</taxon>
        <taxon>Pseudomonadota</taxon>
        <taxon>Gammaproteobacteria</taxon>
        <taxon>Vibrionales</taxon>
        <taxon>Vibrionaceae</taxon>
        <taxon>Vibrio</taxon>
    </lineage>
</organism>
<dbReference type="InterPro" id="IPR005105">
    <property type="entry name" value="GlnD_Uridyltrans_N"/>
</dbReference>
<dbReference type="InterPro" id="IPR018490">
    <property type="entry name" value="cNMP-bd_dom_sf"/>
</dbReference>
<dbReference type="SUPFAM" id="SSF54631">
    <property type="entry name" value="CBS-domain pair"/>
    <property type="match status" value="1"/>
</dbReference>
<dbReference type="InterPro" id="IPR000595">
    <property type="entry name" value="cNMP-bd_dom"/>
</dbReference>
<gene>
    <name evidence="2" type="ORF">GFB47_00700</name>
</gene>
<evidence type="ECO:0000313" key="2">
    <source>
        <dbReference type="EMBL" id="QGA64070.1"/>
    </source>
</evidence>
<dbReference type="Gene3D" id="2.60.120.10">
    <property type="entry name" value="Jelly Rolls"/>
    <property type="match status" value="1"/>
</dbReference>
<dbReference type="GO" id="GO:0015095">
    <property type="term" value="F:magnesium ion transmembrane transporter activity"/>
    <property type="evidence" value="ECO:0007669"/>
    <property type="project" value="InterPro"/>
</dbReference>
<dbReference type="AlphaFoldDB" id="A0A5Q0TB09"/>
<dbReference type="Pfam" id="PF03445">
    <property type="entry name" value="DUF294"/>
    <property type="match status" value="1"/>
</dbReference>
<dbReference type="InterPro" id="IPR018821">
    <property type="entry name" value="DUF294_put_nucleoTrafse_sb-bd"/>
</dbReference>
<reference evidence="2 3" key="1">
    <citation type="submission" date="2019-10" db="EMBL/GenBank/DDBJ databases">
        <title>Vibrio sp. nov., isolated from Coralline algae surface.</title>
        <authorList>
            <person name="Geng Y."/>
            <person name="Zhang X."/>
        </authorList>
    </citation>
    <scope>NUCLEOTIDE SEQUENCE [LARGE SCALE GENOMIC DNA]</scope>
    <source>
        <strain evidence="2 3">SM1977</strain>
    </source>
</reference>
<dbReference type="EMBL" id="CP045699">
    <property type="protein sequence ID" value="QGA64070.1"/>
    <property type="molecule type" value="Genomic_DNA"/>
</dbReference>
<dbReference type="RefSeq" id="WP_153445739.1">
    <property type="nucleotide sequence ID" value="NZ_CP045699.1"/>
</dbReference>
<dbReference type="CDD" id="cd05401">
    <property type="entry name" value="NT_GlnE_GlnD_like"/>
    <property type="match status" value="1"/>
</dbReference>
<dbReference type="PANTHER" id="PTHR43773">
    <property type="entry name" value="MAGNESIUM TRANSPORTER MGTE"/>
    <property type="match status" value="1"/>
</dbReference>
<evidence type="ECO:0000313" key="3">
    <source>
        <dbReference type="Proteomes" id="UP000348942"/>
    </source>
</evidence>
<dbReference type="Proteomes" id="UP000348942">
    <property type="component" value="Chromosome 1"/>
</dbReference>
<dbReference type="InterPro" id="IPR014710">
    <property type="entry name" value="RmlC-like_jellyroll"/>
</dbReference>
<dbReference type="CDD" id="cd00038">
    <property type="entry name" value="CAP_ED"/>
    <property type="match status" value="1"/>
</dbReference>
<dbReference type="InterPro" id="IPR006669">
    <property type="entry name" value="MgtE_transporter"/>
</dbReference>
<protein>
    <submittedName>
        <fullName evidence="2">Cyclic nucleotide-binding domain-containing protein</fullName>
    </submittedName>
</protein>
<proteinExistence type="predicted"/>
<dbReference type="Pfam" id="PF10335">
    <property type="entry name" value="DUF294_C"/>
    <property type="match status" value="1"/>
</dbReference>
<feature type="domain" description="Cyclic nucleotide-binding" evidence="1">
    <location>
        <begin position="11"/>
        <end position="127"/>
    </location>
</feature>
<dbReference type="InterPro" id="IPR046342">
    <property type="entry name" value="CBS_dom_sf"/>
</dbReference>
<dbReference type="SUPFAM" id="SSF51206">
    <property type="entry name" value="cAMP-binding domain-like"/>
    <property type="match status" value="1"/>
</dbReference>
<dbReference type="Pfam" id="PF00027">
    <property type="entry name" value="cNMP_binding"/>
    <property type="match status" value="1"/>
</dbReference>
<dbReference type="Gene3D" id="3.10.580.10">
    <property type="entry name" value="CBS-domain"/>
    <property type="match status" value="1"/>
</dbReference>
<name>A0A5Q0TB09_9VIBR</name>
<dbReference type="PROSITE" id="PS50042">
    <property type="entry name" value="CNMP_BINDING_3"/>
    <property type="match status" value="1"/>
</dbReference>
<evidence type="ECO:0000259" key="1">
    <source>
        <dbReference type="PROSITE" id="PS50042"/>
    </source>
</evidence>
<dbReference type="GO" id="GO:0016020">
    <property type="term" value="C:membrane"/>
    <property type="evidence" value="ECO:0007669"/>
    <property type="project" value="InterPro"/>
</dbReference>
<accession>A0A5Q0TB09</accession>
<sequence>MPDKFNMTLTPFDRLTQREQTHLRQNLDVAYFREYETILAPNQPCDTLHIVIKGAVEETDAQGKEVFAHYTPDDLFDVRAQLDGKTKHRYVALEDTLCYLLPHAVFQEFYQKNSDFSAYFDSNLAKRQSLLDSAHQQQNLAEFILTKVDSQIYQAPLIFPPHASLQQVTLEMQQQNCDAALIELAPDDYAIITRTDLLHAIALKGHALSSEVSPIATYPVHDIEQDEYLFDAMIRMTRHRCKRLMVKCGSKAVGMLDLTQVLSAFSTHSHVLSLRIANATSIEELALAAHQQRELVNNLHKNGIRTVFMMELISALNEHIIEKAFELIVPKHLHDHCCLLVLGSEGRGEQILKTDQDNALIIKDGLHWHQFAPLMETFSQTLQQLGYPLCKGKVMVSNPDWVKSQLEWKQSLSLWADHNTARSVMSLAIIADALAVAGNRQLLTPIKHHLQHIMQQQPLLLMEFARPALGFAVPLTLFGQVKQNKQGLDIKQGGIFPIVHGIRTLALEHGITATNTFARLTQLQQKGVLAELTKDNLSEALKLFIKWRLTQQLQLNHHHNILDTKQLNRTERDLLRHSLHAVKKFKQWLGYHYQIRD</sequence>
<dbReference type="PANTHER" id="PTHR43773:SF1">
    <property type="entry name" value="MAGNESIUM TRANSPORTER MGTE"/>
    <property type="match status" value="1"/>
</dbReference>